<organism evidence="2 3">
    <name type="scientific">Aspergillus tanneri</name>
    <dbReference type="NCBI Taxonomy" id="1220188"/>
    <lineage>
        <taxon>Eukaryota</taxon>
        <taxon>Fungi</taxon>
        <taxon>Dikarya</taxon>
        <taxon>Ascomycota</taxon>
        <taxon>Pezizomycotina</taxon>
        <taxon>Eurotiomycetes</taxon>
        <taxon>Eurotiomycetidae</taxon>
        <taxon>Eurotiales</taxon>
        <taxon>Aspergillaceae</taxon>
        <taxon>Aspergillus</taxon>
        <taxon>Aspergillus subgen. Circumdati</taxon>
    </lineage>
</organism>
<feature type="region of interest" description="Disordered" evidence="1">
    <location>
        <begin position="1"/>
        <end position="21"/>
    </location>
</feature>
<dbReference type="AlphaFoldDB" id="A0A4S3JXU5"/>
<protein>
    <submittedName>
        <fullName evidence="2">Uncharacterized protein</fullName>
    </submittedName>
</protein>
<evidence type="ECO:0000313" key="2">
    <source>
        <dbReference type="EMBL" id="THD00375.1"/>
    </source>
</evidence>
<reference evidence="2 3" key="1">
    <citation type="submission" date="2019-03" db="EMBL/GenBank/DDBJ databases">
        <title>The genome sequence of a newly discovered highly antifungal drug resistant Aspergillus species, Aspergillus tanneri NIH 1004.</title>
        <authorList>
            <person name="Mounaud S."/>
            <person name="Singh I."/>
            <person name="Joardar V."/>
            <person name="Pakala S."/>
            <person name="Pakala S."/>
            <person name="Venepally P."/>
            <person name="Hoover J."/>
            <person name="Nierman W."/>
            <person name="Chung J."/>
            <person name="Losada L."/>
        </authorList>
    </citation>
    <scope>NUCLEOTIDE SEQUENCE [LARGE SCALE GENOMIC DNA]</scope>
    <source>
        <strain evidence="2 3">NIH1004</strain>
    </source>
</reference>
<comment type="caution">
    <text evidence="2">The sequence shown here is derived from an EMBL/GenBank/DDBJ whole genome shotgun (WGS) entry which is preliminary data.</text>
</comment>
<accession>A0A4S3JXU5</accession>
<dbReference type="EMBL" id="SOSA01000002">
    <property type="protein sequence ID" value="THD00375.1"/>
    <property type="molecule type" value="Genomic_DNA"/>
</dbReference>
<sequence length="21" mass="2720">MLTEKEWQRKERNEQNKKTNE</sequence>
<name>A0A4S3JXU5_9EURO</name>
<evidence type="ECO:0000313" key="3">
    <source>
        <dbReference type="Proteomes" id="UP000308092"/>
    </source>
</evidence>
<evidence type="ECO:0000256" key="1">
    <source>
        <dbReference type="SAM" id="MobiDB-lite"/>
    </source>
</evidence>
<proteinExistence type="predicted"/>
<gene>
    <name evidence="2" type="ORF">EYZ11_000102</name>
</gene>
<dbReference type="VEuPathDB" id="FungiDB:EYZ11_000102"/>
<dbReference type="Proteomes" id="UP000308092">
    <property type="component" value="Unassembled WGS sequence"/>
</dbReference>
<keyword evidence="3" id="KW-1185">Reference proteome</keyword>